<dbReference type="InterPro" id="IPR045851">
    <property type="entry name" value="AMP-bd_C_sf"/>
</dbReference>
<evidence type="ECO:0000313" key="3">
    <source>
        <dbReference type="EMBL" id="KEQ75198.1"/>
    </source>
</evidence>
<dbReference type="HOGENOM" id="CLU_000022_59_11_1"/>
<dbReference type="STRING" id="1043004.A0A074WPZ2"/>
<accession>A0A074WPZ2</accession>
<dbReference type="SUPFAM" id="SSF56801">
    <property type="entry name" value="Acetyl-CoA synthetase-like"/>
    <property type="match status" value="1"/>
</dbReference>
<feature type="domain" description="AMP-binding enzyme C-terminal" evidence="2">
    <location>
        <begin position="480"/>
        <end position="559"/>
    </location>
</feature>
<dbReference type="Proteomes" id="UP000027730">
    <property type="component" value="Unassembled WGS sequence"/>
</dbReference>
<name>A0A074WPZ2_9PEZI</name>
<dbReference type="Pfam" id="PF00501">
    <property type="entry name" value="AMP-binding"/>
    <property type="match status" value="1"/>
</dbReference>
<evidence type="ECO:0000259" key="1">
    <source>
        <dbReference type="Pfam" id="PF00501"/>
    </source>
</evidence>
<proteinExistence type="predicted"/>
<dbReference type="Gene3D" id="3.30.300.30">
    <property type="match status" value="1"/>
</dbReference>
<reference evidence="3 4" key="1">
    <citation type="journal article" date="2014" name="BMC Genomics">
        <title>Genome sequencing of four Aureobasidium pullulans varieties: biotechnological potential, stress tolerance, and description of new species.</title>
        <authorList>
            <person name="Gostin Ar C."/>
            <person name="Ohm R.A."/>
            <person name="Kogej T."/>
            <person name="Sonjak S."/>
            <person name="Turk M."/>
            <person name="Zajc J."/>
            <person name="Zalar P."/>
            <person name="Grube M."/>
            <person name="Sun H."/>
            <person name="Han J."/>
            <person name="Sharma A."/>
            <person name="Chiniquy J."/>
            <person name="Ngan C.Y."/>
            <person name="Lipzen A."/>
            <person name="Barry K."/>
            <person name="Grigoriev I.V."/>
            <person name="Gunde-Cimerman N."/>
        </authorList>
    </citation>
    <scope>NUCLEOTIDE SEQUENCE [LARGE SCALE GENOMIC DNA]</scope>
    <source>
        <strain evidence="3 4">CBS 147.97</strain>
    </source>
</reference>
<dbReference type="AlphaFoldDB" id="A0A074WPZ2"/>
<dbReference type="CDD" id="cd05941">
    <property type="entry name" value="MCS"/>
    <property type="match status" value="1"/>
</dbReference>
<dbReference type="GO" id="GO:0006631">
    <property type="term" value="P:fatty acid metabolic process"/>
    <property type="evidence" value="ECO:0007669"/>
    <property type="project" value="TreeGrafter"/>
</dbReference>
<dbReference type="GeneID" id="25409443"/>
<dbReference type="PANTHER" id="PTHR43201">
    <property type="entry name" value="ACYL-COA SYNTHETASE"/>
    <property type="match status" value="1"/>
</dbReference>
<dbReference type="InterPro" id="IPR025110">
    <property type="entry name" value="AMP-bd_C"/>
</dbReference>
<sequence length="595" mass="65260">MAIKLPSSVLFEALRRHDKASTAIVDSASGEIITYASLLQDVSSLKHQLLQELDQDDISGERVAFIVENGYNYVVTLLSILACNAIAVPLALSFPASEHRHVINLSQASILLASDKSLQKAREVIAEGLDVIPGLHSVNEMLSRSRENDIPYPDVLYTADAGIMLFTSGTTAKPKGVMLSDATLSAQAQSLMEAWDYTSSDHLLHVLPLHHIHGIVNAVLTPLLSGSCIEIVYPFDADAVWRRLSVPFLENQDINNDKEKSLSARKMPPITFFTAVPTIWSRMLETYPSLSPEIQAAGKEAISRKHLRLNISGSAALPKPIRDGWTELSGGNVLLERYGMTEVGMALSCGLDDNDRIDGSVGWPLRSVEARLVETNAAGVQQVIEHGEELDVVTGKERQGEIHLRGPTVFDGYWRDPVTTAKEFTQDGWFKTGDIATRRHVNGSGQGTSGSWATGPAYFVQGRQSADIIKTGGEKVSALEIEREILALPEVREVAVLGLPSQMWGQKVVAVVVLSEGTDSKPSWELADLRKSLRNRLVGYKIPQDLVVVQTIKRNAMGKINKKELALAVFGDAEKIRRRSVIVREERKLLRQSVA</sequence>
<dbReference type="RefSeq" id="XP_013429405.1">
    <property type="nucleotide sequence ID" value="XM_013573951.1"/>
</dbReference>
<protein>
    <submittedName>
        <fullName evidence="3">AMP-binding enzyme</fullName>
    </submittedName>
</protein>
<dbReference type="InterPro" id="IPR042099">
    <property type="entry name" value="ANL_N_sf"/>
</dbReference>
<dbReference type="Gene3D" id="3.40.50.12780">
    <property type="entry name" value="N-terminal domain of ligase-like"/>
    <property type="match status" value="1"/>
</dbReference>
<dbReference type="EMBL" id="KL584705">
    <property type="protein sequence ID" value="KEQ75198.1"/>
    <property type="molecule type" value="Genomic_DNA"/>
</dbReference>
<evidence type="ECO:0000313" key="4">
    <source>
        <dbReference type="Proteomes" id="UP000027730"/>
    </source>
</evidence>
<dbReference type="OrthoDB" id="2962993at2759"/>
<dbReference type="InterPro" id="IPR000873">
    <property type="entry name" value="AMP-dep_synth/lig_dom"/>
</dbReference>
<dbReference type="PANTHER" id="PTHR43201:SF28">
    <property type="entry name" value="ENZYME, PUTATIVE (AFU_ORTHOLOGUE AFUA_7G01530)-RELATED"/>
    <property type="match status" value="1"/>
</dbReference>
<dbReference type="Pfam" id="PF13193">
    <property type="entry name" value="AMP-binding_C"/>
    <property type="match status" value="1"/>
</dbReference>
<dbReference type="GO" id="GO:0031956">
    <property type="term" value="F:medium-chain fatty acid-CoA ligase activity"/>
    <property type="evidence" value="ECO:0007669"/>
    <property type="project" value="TreeGrafter"/>
</dbReference>
<evidence type="ECO:0000259" key="2">
    <source>
        <dbReference type="Pfam" id="PF13193"/>
    </source>
</evidence>
<organism evidence="3 4">
    <name type="scientific">Aureobasidium namibiae CBS 147.97</name>
    <dbReference type="NCBI Taxonomy" id="1043004"/>
    <lineage>
        <taxon>Eukaryota</taxon>
        <taxon>Fungi</taxon>
        <taxon>Dikarya</taxon>
        <taxon>Ascomycota</taxon>
        <taxon>Pezizomycotina</taxon>
        <taxon>Dothideomycetes</taxon>
        <taxon>Dothideomycetidae</taxon>
        <taxon>Dothideales</taxon>
        <taxon>Saccotheciaceae</taxon>
        <taxon>Aureobasidium</taxon>
    </lineage>
</organism>
<gene>
    <name evidence="3" type="ORF">M436DRAFT_40804</name>
</gene>
<keyword evidence="4" id="KW-1185">Reference proteome</keyword>
<feature type="domain" description="AMP-dependent synthetase/ligase" evidence="1">
    <location>
        <begin position="16"/>
        <end position="414"/>
    </location>
</feature>